<evidence type="ECO:0000313" key="1">
    <source>
        <dbReference type="EMBL" id="MFD2905742.1"/>
    </source>
</evidence>
<dbReference type="Proteomes" id="UP001597509">
    <property type="component" value="Unassembled WGS sequence"/>
</dbReference>
<dbReference type="EMBL" id="JBHUPE010000007">
    <property type="protein sequence ID" value="MFD2905742.1"/>
    <property type="molecule type" value="Genomic_DNA"/>
</dbReference>
<organism evidence="1 2">
    <name type="scientific">Sphingobacterium anhuiense</name>
    <dbReference type="NCBI Taxonomy" id="493780"/>
    <lineage>
        <taxon>Bacteria</taxon>
        <taxon>Pseudomonadati</taxon>
        <taxon>Bacteroidota</taxon>
        <taxon>Sphingobacteriia</taxon>
        <taxon>Sphingobacteriales</taxon>
        <taxon>Sphingobacteriaceae</taxon>
        <taxon>Sphingobacterium</taxon>
    </lineage>
</organism>
<evidence type="ECO:0000313" key="2">
    <source>
        <dbReference type="Proteomes" id="UP001597509"/>
    </source>
</evidence>
<comment type="caution">
    <text evidence="1">The sequence shown here is derived from an EMBL/GenBank/DDBJ whole genome shotgun (WGS) entry which is preliminary data.</text>
</comment>
<sequence>MSRGRYGKVFATVLVVEQRKRNVRENQYLSTKVEECNSIYFEEIAI</sequence>
<gene>
    <name evidence="1" type="ORF">ACFS6I_17570</name>
</gene>
<name>A0ABW5YZ85_9SPHI</name>
<keyword evidence="2" id="KW-1185">Reference proteome</keyword>
<evidence type="ECO:0008006" key="3">
    <source>
        <dbReference type="Google" id="ProtNLM"/>
    </source>
</evidence>
<reference evidence="2" key="1">
    <citation type="journal article" date="2019" name="Int. J. Syst. Evol. Microbiol.">
        <title>The Global Catalogue of Microorganisms (GCM) 10K type strain sequencing project: providing services to taxonomists for standard genome sequencing and annotation.</title>
        <authorList>
            <consortium name="The Broad Institute Genomics Platform"/>
            <consortium name="The Broad Institute Genome Sequencing Center for Infectious Disease"/>
            <person name="Wu L."/>
            <person name="Ma J."/>
        </authorList>
    </citation>
    <scope>NUCLEOTIDE SEQUENCE [LARGE SCALE GENOMIC DNA]</scope>
    <source>
        <strain evidence="2">KCTC 22209</strain>
    </source>
</reference>
<protein>
    <recommendedName>
        <fullName evidence="3">Transposase</fullName>
    </recommendedName>
</protein>
<accession>A0ABW5YZ85</accession>
<proteinExistence type="predicted"/>